<evidence type="ECO:0000313" key="3">
    <source>
        <dbReference type="Proteomes" id="UP000280104"/>
    </source>
</evidence>
<proteinExistence type="predicted"/>
<sequence>MTPLIVRREWCPDPRGSYRRRESGSCPTRRPGCLDDIDLDNGRLYMPKVVLDDSTAYRIHNMMAFEAMHIGTGNDMTAYMLFIKDLVDSVDDVRLLERKGILEHDLADDHAAVVRLFNDLTRDVSKKWESQLCRVREAVQYHYRSNRMRVILYEWWASLRSNYFRSPCTLLALVAVILLVIGDIVQAVYAVLSYYKPDNDKPKCINQIINVFFFFFFWHVCLKRIKVKESQ</sequence>
<keyword evidence="1" id="KW-0812">Transmembrane</keyword>
<organism evidence="2 3">
    <name type="scientific">Triticum aestivum</name>
    <name type="common">Wheat</name>
    <dbReference type="NCBI Taxonomy" id="4565"/>
    <lineage>
        <taxon>Eukaryota</taxon>
        <taxon>Viridiplantae</taxon>
        <taxon>Streptophyta</taxon>
        <taxon>Embryophyta</taxon>
        <taxon>Tracheophyta</taxon>
        <taxon>Spermatophyta</taxon>
        <taxon>Magnoliopsida</taxon>
        <taxon>Liliopsida</taxon>
        <taxon>Poales</taxon>
        <taxon>Poaceae</taxon>
        <taxon>BOP clade</taxon>
        <taxon>Pooideae</taxon>
        <taxon>Triticodae</taxon>
        <taxon>Triticeae</taxon>
        <taxon>Triticinae</taxon>
        <taxon>Triticum</taxon>
    </lineage>
</organism>
<evidence type="ECO:0000313" key="2">
    <source>
        <dbReference type="EMBL" id="SPT20974.1"/>
    </source>
</evidence>
<feature type="transmembrane region" description="Helical" evidence="1">
    <location>
        <begin position="204"/>
        <end position="222"/>
    </location>
</feature>
<protein>
    <submittedName>
        <fullName evidence="2">Uncharacterized protein</fullName>
    </submittedName>
</protein>
<dbReference type="EMBL" id="LS480641">
    <property type="protein sequence ID" value="SPT20974.1"/>
    <property type="molecule type" value="Genomic_DNA"/>
</dbReference>
<dbReference type="Proteomes" id="UP000280104">
    <property type="component" value="Chromosome II"/>
</dbReference>
<dbReference type="Pfam" id="PF03140">
    <property type="entry name" value="DUF247"/>
    <property type="match status" value="1"/>
</dbReference>
<feature type="transmembrane region" description="Helical" evidence="1">
    <location>
        <begin position="170"/>
        <end position="192"/>
    </location>
</feature>
<reference evidence="2 3" key="1">
    <citation type="submission" date="2018-05" db="EMBL/GenBank/DDBJ databases">
        <authorList>
            <person name="Thind KAUR A."/>
        </authorList>
    </citation>
    <scope>NUCLEOTIDE SEQUENCE [LARGE SCALE GENOMIC DNA]</scope>
</reference>
<keyword evidence="1" id="KW-1133">Transmembrane helix</keyword>
<gene>
    <name evidence="2" type="ORF">CAMPLR22A2D_LOCUS5607</name>
</gene>
<dbReference type="InterPro" id="IPR004158">
    <property type="entry name" value="DUF247_pln"/>
</dbReference>
<accession>A0A7H4LQT5</accession>
<keyword evidence="1" id="KW-0472">Membrane</keyword>
<evidence type="ECO:0000256" key="1">
    <source>
        <dbReference type="SAM" id="Phobius"/>
    </source>
</evidence>
<dbReference type="PANTHER" id="PTHR31170">
    <property type="entry name" value="BNAC04G53230D PROTEIN"/>
    <property type="match status" value="1"/>
</dbReference>
<dbReference type="PANTHER" id="PTHR31170:SF18">
    <property type="entry name" value="(WILD MALAYSIAN BANANA) HYPOTHETICAL PROTEIN"/>
    <property type="match status" value="1"/>
</dbReference>
<name>A0A7H4LQT5_WHEAT</name>
<dbReference type="AlphaFoldDB" id="A0A7H4LQT5"/>